<protein>
    <recommendedName>
        <fullName evidence="5">DUF1963 domain-containing protein</fullName>
    </recommendedName>
</protein>
<sequence length="342" mass="38049">MFETIDEARRRLQDVFDPAQVETIITALQPCLGFAPSGAKSAPGQTRIGGQPDLGPGIEWPIREVPANLDEIAKRGGFNHGDRILRDLSQPRAYEFLLQISLEEAAAVSPLAAELLPSEGRLLFFYDGSSGPWRSDAAACRVIWDRSAPDGLKEMPLPQSLIVQRDAFVAEWNEAAAGRGTLPPYPLDKSPFWGPKRPMRLASRLGLPNFLSLEAQSNAGLLKLLENDETREDYDSFFAQAWEGTGQLRQQFLGAPLPEQDDPRYDAVVEIEYPQGPPRGEAWKAAFPRIEAAAADWLLLMQVSQSDYLQDRSVEGTVYFVIRKDHLAARAFDKVLPIYQQT</sequence>
<keyword evidence="3" id="KW-1185">Reference proteome</keyword>
<dbReference type="SUPFAM" id="SSF103032">
    <property type="entry name" value="Hypothetical protein YwqG"/>
    <property type="match status" value="1"/>
</dbReference>
<dbReference type="Proteomes" id="UP000185598">
    <property type="component" value="Unassembled WGS sequence"/>
</dbReference>
<evidence type="ECO:0000313" key="3">
    <source>
        <dbReference type="Proteomes" id="UP000185598"/>
    </source>
</evidence>
<evidence type="ECO:0000313" key="4">
    <source>
        <dbReference type="Proteomes" id="UP000544107"/>
    </source>
</evidence>
<comment type="caution">
    <text evidence="2">The sequence shown here is derived from an EMBL/GenBank/DDBJ whole genome shotgun (WGS) entry which is preliminary data.</text>
</comment>
<name>A0A1Q9A5U3_9HYPH</name>
<evidence type="ECO:0000313" key="2">
    <source>
        <dbReference type="EMBL" id="OLP49909.1"/>
    </source>
</evidence>
<dbReference type="AlphaFoldDB" id="A0A1Q9A5U3"/>
<dbReference type="Proteomes" id="UP000544107">
    <property type="component" value="Unassembled WGS sequence"/>
</dbReference>
<dbReference type="InterPro" id="IPR015315">
    <property type="entry name" value="DUF1963"/>
</dbReference>
<proteinExistence type="predicted"/>
<organism evidence="2 3">
    <name type="scientific">Allorhizobium taibaishanense</name>
    <dbReference type="NCBI Taxonomy" id="887144"/>
    <lineage>
        <taxon>Bacteria</taxon>
        <taxon>Pseudomonadati</taxon>
        <taxon>Pseudomonadota</taxon>
        <taxon>Alphaproteobacteria</taxon>
        <taxon>Hyphomicrobiales</taxon>
        <taxon>Rhizobiaceae</taxon>
        <taxon>Rhizobium/Agrobacterium group</taxon>
        <taxon>Allorhizobium</taxon>
    </lineage>
</organism>
<evidence type="ECO:0008006" key="5">
    <source>
        <dbReference type="Google" id="ProtNLM"/>
    </source>
</evidence>
<dbReference type="InterPro" id="IPR035948">
    <property type="entry name" value="YwqG-like_sf"/>
</dbReference>
<dbReference type="Pfam" id="PF09234">
    <property type="entry name" value="DUF1963"/>
    <property type="match status" value="1"/>
</dbReference>
<dbReference type="Gene3D" id="2.30.320.10">
    <property type="entry name" value="YwqG-like"/>
    <property type="match status" value="1"/>
</dbReference>
<dbReference type="EMBL" id="JACIED010000001">
    <property type="protein sequence ID" value="MBB4006708.1"/>
    <property type="molecule type" value="Genomic_DNA"/>
</dbReference>
<reference evidence="1 4" key="2">
    <citation type="submission" date="2020-08" db="EMBL/GenBank/DDBJ databases">
        <title>Genomic Encyclopedia of Type Strains, Phase IV (KMG-IV): sequencing the most valuable type-strain genomes for metagenomic binning, comparative biology and taxonomic classification.</title>
        <authorList>
            <person name="Goeker M."/>
        </authorList>
    </citation>
    <scope>NUCLEOTIDE SEQUENCE [LARGE SCALE GENOMIC DNA]</scope>
    <source>
        <strain evidence="1 4">DSM 100021</strain>
    </source>
</reference>
<evidence type="ECO:0000313" key="1">
    <source>
        <dbReference type="EMBL" id="MBB4006708.1"/>
    </source>
</evidence>
<reference evidence="2 3" key="1">
    <citation type="submission" date="2016-09" db="EMBL/GenBank/DDBJ databases">
        <title>Rhizobium oryziradicis sp. nov., isolated from the root of rice.</title>
        <authorList>
            <person name="Zhao J."/>
            <person name="Zhang X."/>
        </authorList>
    </citation>
    <scope>NUCLEOTIDE SEQUENCE [LARGE SCALE GENOMIC DNA]</scope>
    <source>
        <strain evidence="2 3">14971</strain>
    </source>
</reference>
<gene>
    <name evidence="2" type="ORF">BJF91_21605</name>
    <name evidence="1" type="ORF">GGQ71_000944</name>
</gene>
<dbReference type="RefSeq" id="WP_075615694.1">
    <property type="nucleotide sequence ID" value="NZ_JACIED010000001.1"/>
</dbReference>
<accession>A0A1Q9A5U3</accession>
<dbReference type="EMBL" id="MKIN01000022">
    <property type="protein sequence ID" value="OLP49909.1"/>
    <property type="molecule type" value="Genomic_DNA"/>
</dbReference>